<sequence length="146" mass="14851">MPSIQTSYSENIRASVPGHIPDMTHADVVSRTVESAAGLGFGLPVFQGTADKAVRVFATGDTAAKFVGVSVLDRSASGPNGFVQFESARILLNGPISVTAAVAVKASDPVTVTADGTFSNTGGITIPNARWDTSAAAGAVANIFLK</sequence>
<evidence type="ECO:0000313" key="2">
    <source>
        <dbReference type="Proteomes" id="UP000256988"/>
    </source>
</evidence>
<dbReference type="Pfam" id="PF22758">
    <property type="entry name" value="Phage_cement"/>
    <property type="match status" value="1"/>
</dbReference>
<evidence type="ECO:0008006" key="3">
    <source>
        <dbReference type="Google" id="ProtNLM"/>
    </source>
</evidence>
<comment type="caution">
    <text evidence="1">The sequence shown here is derived from an EMBL/GenBank/DDBJ whole genome shotgun (WGS) entry which is preliminary data.</text>
</comment>
<reference evidence="1 2" key="1">
    <citation type="submission" date="2018-07" db="EMBL/GenBank/DDBJ databases">
        <title>Genome sequencing of rice bacterial endophytes.</title>
        <authorList>
            <person name="Venturi V."/>
        </authorList>
    </citation>
    <scope>NUCLEOTIDE SEQUENCE [LARGE SCALE GENOMIC DNA]</scope>
    <source>
        <strain evidence="1 2">AG1002</strain>
    </source>
</reference>
<accession>A0A3D9EVR0</accession>
<evidence type="ECO:0000313" key="1">
    <source>
        <dbReference type="EMBL" id="RED06981.1"/>
    </source>
</evidence>
<organism evidence="1 2">
    <name type="scientific">Ectopseudomonas oleovorans</name>
    <name type="common">Pseudomonas oleovorans</name>
    <dbReference type="NCBI Taxonomy" id="301"/>
    <lineage>
        <taxon>Bacteria</taxon>
        <taxon>Pseudomonadati</taxon>
        <taxon>Pseudomonadota</taxon>
        <taxon>Gammaproteobacteria</taxon>
        <taxon>Pseudomonadales</taxon>
        <taxon>Pseudomonadaceae</taxon>
        <taxon>Ectopseudomonas</taxon>
    </lineage>
</organism>
<dbReference type="EMBL" id="QRDL01000002">
    <property type="protein sequence ID" value="RED06981.1"/>
    <property type="molecule type" value="Genomic_DNA"/>
</dbReference>
<dbReference type="AlphaFoldDB" id="A0A3D9EVR0"/>
<dbReference type="InterPro" id="IPR054438">
    <property type="entry name" value="Struct_cement_gp24/gp6"/>
</dbReference>
<proteinExistence type="predicted"/>
<dbReference type="RefSeq" id="WP_115945623.1">
    <property type="nucleotide sequence ID" value="NZ_QRDL01000002.1"/>
</dbReference>
<gene>
    <name evidence="1" type="ORF">DFO60_1487</name>
</gene>
<dbReference type="Proteomes" id="UP000256988">
    <property type="component" value="Unassembled WGS sequence"/>
</dbReference>
<name>A0A3D9EVR0_ECTOL</name>
<protein>
    <recommendedName>
        <fullName evidence="3">Bacteriophage protein</fullName>
    </recommendedName>
</protein>